<accession>A0A0G0QQB6</accession>
<dbReference type="EMBL" id="LBXW01000006">
    <property type="protein sequence ID" value="KKR39556.1"/>
    <property type="molecule type" value="Genomic_DNA"/>
</dbReference>
<evidence type="ECO:0000313" key="2">
    <source>
        <dbReference type="Proteomes" id="UP000034687"/>
    </source>
</evidence>
<protein>
    <submittedName>
        <fullName evidence="1">tRNA dimethylallyltransferase</fullName>
    </submittedName>
</protein>
<sequence length="78" mass="9977">MDSLGYRQWRKYIEGEKTKEEAVEDWKREEKKYAKRQLTWFRRDSRINWFDITEENYQKRVEELVKKWYITNNTNEHK</sequence>
<dbReference type="Pfam" id="PF01715">
    <property type="entry name" value="IPPT"/>
    <property type="match status" value="1"/>
</dbReference>
<evidence type="ECO:0000313" key="1">
    <source>
        <dbReference type="EMBL" id="KKR39556.1"/>
    </source>
</evidence>
<dbReference type="GO" id="GO:0016740">
    <property type="term" value="F:transferase activity"/>
    <property type="evidence" value="ECO:0007669"/>
    <property type="project" value="UniProtKB-KW"/>
</dbReference>
<gene>
    <name evidence="1" type="ORF">UT72_C0006G0015</name>
</gene>
<proteinExistence type="predicted"/>
<dbReference type="Gene3D" id="3.40.50.300">
    <property type="entry name" value="P-loop containing nucleotide triphosphate hydrolases"/>
    <property type="match status" value="1"/>
</dbReference>
<dbReference type="AlphaFoldDB" id="A0A0G0QQB6"/>
<organism evidence="1 2">
    <name type="scientific">Candidatus Woesebacteria bacterium GW2011_GWB1_40_101</name>
    <dbReference type="NCBI Taxonomy" id="1618575"/>
    <lineage>
        <taxon>Bacteria</taxon>
        <taxon>Candidatus Woeseibacteriota</taxon>
    </lineage>
</organism>
<dbReference type="Proteomes" id="UP000034687">
    <property type="component" value="Unassembled WGS sequence"/>
</dbReference>
<comment type="caution">
    <text evidence="1">The sequence shown here is derived from an EMBL/GenBank/DDBJ whole genome shotgun (WGS) entry which is preliminary data.</text>
</comment>
<dbReference type="InterPro" id="IPR027417">
    <property type="entry name" value="P-loop_NTPase"/>
</dbReference>
<keyword evidence="1" id="KW-0808">Transferase</keyword>
<reference evidence="1 2" key="1">
    <citation type="journal article" date="2015" name="Nature">
        <title>rRNA introns, odd ribosomes, and small enigmatic genomes across a large radiation of phyla.</title>
        <authorList>
            <person name="Brown C.T."/>
            <person name="Hug L.A."/>
            <person name="Thomas B.C."/>
            <person name="Sharon I."/>
            <person name="Castelle C.J."/>
            <person name="Singh A."/>
            <person name="Wilkins M.J."/>
            <person name="Williams K.H."/>
            <person name="Banfield J.F."/>
        </authorList>
    </citation>
    <scope>NUCLEOTIDE SEQUENCE [LARGE SCALE GENOMIC DNA]</scope>
</reference>
<dbReference type="PATRIC" id="fig|1618575.3.peg.107"/>
<name>A0A0G0QQB6_9BACT</name>